<proteinExistence type="predicted"/>
<accession>A0A0R6CFX2</accession>
<reference evidence="1 2" key="1">
    <citation type="journal article" date="2015" name="Genome Announc.">
        <title>Complete Genome Sequence of Citrobacter Phage CVT22 Isolated from the Gut of the Formosan Subterranean Termite, Coptotermes formosanus Shiraki.</title>
        <authorList>
            <person name="Tikhe C.V."/>
            <person name="Martin T.M."/>
            <person name="Gissendanner C.R."/>
            <person name="Husseneder C."/>
        </authorList>
    </citation>
    <scope>NUCLEOTIDE SEQUENCE [LARGE SCALE GENOMIC DNA]</scope>
</reference>
<protein>
    <submittedName>
        <fullName evidence="1">Uncharacterized protein</fullName>
    </submittedName>
</protein>
<keyword evidence="2" id="KW-1185">Reference proteome</keyword>
<name>A0A0R6CFX2_9CAUD</name>
<dbReference type="GeneID" id="26040405"/>
<dbReference type="EMBL" id="KP774835">
    <property type="protein sequence ID" value="AJT60782.1"/>
    <property type="molecule type" value="Genomic_DNA"/>
</dbReference>
<organism evidence="1 2">
    <name type="scientific">Citrobacter phage CVT22</name>
    <dbReference type="NCBI Taxonomy" id="1622234"/>
    <lineage>
        <taxon>Viruses</taxon>
        <taxon>Duplodnaviria</taxon>
        <taxon>Heunggongvirae</taxon>
        <taxon>Uroviricota</taxon>
        <taxon>Caudoviricetes</taxon>
        <taxon>Zobellviridae</taxon>
        <taxon>Citrovirus</taxon>
        <taxon>Citrovirus coptotermitis</taxon>
    </lineage>
</organism>
<sequence length="59" mass="6660">MNITNPHSNLTPEPRVSSSMVKASFGITTPWKQRESEPKSYDGIPECNFVYGIDISRMN</sequence>
<dbReference type="Proteomes" id="UP000202282">
    <property type="component" value="Segment"/>
</dbReference>
<dbReference type="KEGG" id="vg:26040405"/>
<dbReference type="RefSeq" id="YP_009168461.1">
    <property type="nucleotide sequence ID" value="NC_027988.2"/>
</dbReference>
<evidence type="ECO:0000313" key="2">
    <source>
        <dbReference type="Proteomes" id="UP000202282"/>
    </source>
</evidence>
<evidence type="ECO:0000313" key="1">
    <source>
        <dbReference type="EMBL" id="AJT60782.1"/>
    </source>
</evidence>